<dbReference type="InterPro" id="IPR036638">
    <property type="entry name" value="HLH_DNA-bd_sf"/>
</dbReference>
<evidence type="ECO:0000256" key="11">
    <source>
        <dbReference type="ARBA" id="ARBA00060201"/>
    </source>
</evidence>
<reference evidence="16 17" key="1">
    <citation type="submission" date="2020-06" db="EMBL/GenBank/DDBJ databases">
        <authorList>
            <consortium name="Wellcome Sanger Institute Data Sharing"/>
        </authorList>
    </citation>
    <scope>NUCLEOTIDE SEQUENCE [LARGE SCALE GENOMIC DNA]</scope>
</reference>
<evidence type="ECO:0000256" key="12">
    <source>
        <dbReference type="ARBA" id="ARBA00072975"/>
    </source>
</evidence>
<keyword evidence="6" id="KW-0805">Transcription regulation</keyword>
<dbReference type="Gene3D" id="4.10.280.10">
    <property type="entry name" value="Helix-loop-helix DNA-binding domain"/>
    <property type="match status" value="1"/>
</dbReference>
<evidence type="ECO:0000256" key="9">
    <source>
        <dbReference type="ARBA" id="ARBA00023242"/>
    </source>
</evidence>
<evidence type="ECO:0000256" key="13">
    <source>
        <dbReference type="ARBA" id="ARBA00081413"/>
    </source>
</evidence>
<dbReference type="GeneID" id="114798679"/>
<dbReference type="InterPro" id="IPR011598">
    <property type="entry name" value="bHLH_dom"/>
</dbReference>
<reference evidence="16" key="2">
    <citation type="submission" date="2025-08" db="UniProtKB">
        <authorList>
            <consortium name="Ensembl"/>
        </authorList>
    </citation>
    <scope>IDENTIFICATION</scope>
</reference>
<evidence type="ECO:0000256" key="7">
    <source>
        <dbReference type="ARBA" id="ARBA00023125"/>
    </source>
</evidence>
<keyword evidence="8" id="KW-0804">Transcription</keyword>
<organism evidence="16 17">
    <name type="scientific">Denticeps clupeoides</name>
    <name type="common">denticle herring</name>
    <dbReference type="NCBI Taxonomy" id="299321"/>
    <lineage>
        <taxon>Eukaryota</taxon>
        <taxon>Metazoa</taxon>
        <taxon>Chordata</taxon>
        <taxon>Craniata</taxon>
        <taxon>Vertebrata</taxon>
        <taxon>Euteleostomi</taxon>
        <taxon>Actinopterygii</taxon>
        <taxon>Neopterygii</taxon>
        <taxon>Teleostei</taxon>
        <taxon>Clupei</taxon>
        <taxon>Clupeiformes</taxon>
        <taxon>Denticipitoidei</taxon>
        <taxon>Denticipitidae</taxon>
        <taxon>Denticeps</taxon>
    </lineage>
</organism>
<evidence type="ECO:0000313" key="17">
    <source>
        <dbReference type="Proteomes" id="UP000694580"/>
    </source>
</evidence>
<dbReference type="RefSeq" id="XP_028850401.1">
    <property type="nucleotide sequence ID" value="XM_028994568.1"/>
</dbReference>
<evidence type="ECO:0000256" key="14">
    <source>
        <dbReference type="SAM" id="MobiDB-lite"/>
    </source>
</evidence>
<dbReference type="Pfam" id="PF00010">
    <property type="entry name" value="HLH"/>
    <property type="match status" value="1"/>
</dbReference>
<dbReference type="GO" id="GO:0005634">
    <property type="term" value="C:nucleus"/>
    <property type="evidence" value="ECO:0007669"/>
    <property type="project" value="UniProtKB-SubCell"/>
</dbReference>
<evidence type="ECO:0000256" key="8">
    <source>
        <dbReference type="ARBA" id="ARBA00023163"/>
    </source>
</evidence>
<keyword evidence="3" id="KW-0678">Repressor</keyword>
<feature type="region of interest" description="Disordered" evidence="14">
    <location>
        <begin position="107"/>
        <end position="155"/>
    </location>
</feature>
<dbReference type="SMART" id="SM00353">
    <property type="entry name" value="HLH"/>
    <property type="match status" value="1"/>
</dbReference>
<accession>A0AAY4DEE2</accession>
<dbReference type="Ensembl" id="ENSDCDT00010053540.1">
    <property type="protein sequence ID" value="ENSDCDP00010043479.1"/>
    <property type="gene ID" value="ENSDCDG00010027124.1"/>
</dbReference>
<dbReference type="GO" id="GO:0045596">
    <property type="term" value="P:negative regulation of cell differentiation"/>
    <property type="evidence" value="ECO:0007669"/>
    <property type="project" value="UniProtKB-ARBA"/>
</dbReference>
<dbReference type="GO" id="GO:0003677">
    <property type="term" value="F:DNA binding"/>
    <property type="evidence" value="ECO:0007669"/>
    <property type="project" value="UniProtKB-KW"/>
</dbReference>
<protein>
    <recommendedName>
        <fullName evidence="12">Transcription factor HES-5</fullName>
    </recommendedName>
    <alternativeName>
        <fullName evidence="13">Hairy and enhancer of split 5</fullName>
    </alternativeName>
</protein>
<sequence>MAPYTSTLPAHHHLGLPDKVGIKLRKPVVEKMRRDRINNCIDQLKMLLEKEILSQDPNVKLEKADVLEMTVNFLKQHRRVVPAANQVDYSHGYSQCWRDSVHFLSNTSCSSTPSQKTQSVQRDTRDHHSSHPAAHKLSSAVQEHTASPRAVWRPW</sequence>
<dbReference type="AlphaFoldDB" id="A0AAY4DEE2"/>
<evidence type="ECO:0000259" key="15">
    <source>
        <dbReference type="PROSITE" id="PS50888"/>
    </source>
</evidence>
<dbReference type="GO" id="GO:0046983">
    <property type="term" value="F:protein dimerization activity"/>
    <property type="evidence" value="ECO:0007669"/>
    <property type="project" value="InterPro"/>
</dbReference>
<evidence type="ECO:0000256" key="4">
    <source>
        <dbReference type="ARBA" id="ARBA00022782"/>
    </source>
</evidence>
<dbReference type="GO" id="GO:0097150">
    <property type="term" value="P:neuronal stem cell population maintenance"/>
    <property type="evidence" value="ECO:0007669"/>
    <property type="project" value="UniProtKB-ARBA"/>
</dbReference>
<evidence type="ECO:0000256" key="1">
    <source>
        <dbReference type="ARBA" id="ARBA00004123"/>
    </source>
</evidence>
<dbReference type="GO" id="GO:0030154">
    <property type="term" value="P:cell differentiation"/>
    <property type="evidence" value="ECO:0007669"/>
    <property type="project" value="UniProtKB-KW"/>
</dbReference>
<evidence type="ECO:0000313" key="16">
    <source>
        <dbReference type="Ensembl" id="ENSDCDP00010043479.1"/>
    </source>
</evidence>
<evidence type="ECO:0000256" key="2">
    <source>
        <dbReference type="ARBA" id="ARBA00022473"/>
    </source>
</evidence>
<dbReference type="GeneTree" id="ENSGT00940000163190"/>
<feature type="domain" description="BHLH" evidence="15">
    <location>
        <begin position="21"/>
        <end position="77"/>
    </location>
</feature>
<evidence type="ECO:0000256" key="3">
    <source>
        <dbReference type="ARBA" id="ARBA00022491"/>
    </source>
</evidence>
<feature type="compositionally biased region" description="Polar residues" evidence="14">
    <location>
        <begin position="107"/>
        <end position="121"/>
    </location>
</feature>
<dbReference type="GO" id="GO:0048513">
    <property type="term" value="P:animal organ development"/>
    <property type="evidence" value="ECO:0007669"/>
    <property type="project" value="UniProtKB-ARBA"/>
</dbReference>
<dbReference type="Proteomes" id="UP000694580">
    <property type="component" value="Chromosome 10"/>
</dbReference>
<evidence type="ECO:0000256" key="5">
    <source>
        <dbReference type="ARBA" id="ARBA00022902"/>
    </source>
</evidence>
<dbReference type="PANTHER" id="PTHR10985">
    <property type="entry name" value="BASIC HELIX-LOOP-HELIX TRANSCRIPTION FACTOR, HES-RELATED"/>
    <property type="match status" value="1"/>
</dbReference>
<keyword evidence="17" id="KW-1185">Reference proteome</keyword>
<name>A0AAY4DEE2_9TELE</name>
<keyword evidence="5" id="KW-0524">Neurogenesis</keyword>
<keyword evidence="2" id="KW-0217">Developmental protein</keyword>
<dbReference type="SUPFAM" id="SSF47459">
    <property type="entry name" value="HLH, helix-loop-helix DNA-binding domain"/>
    <property type="match status" value="1"/>
</dbReference>
<gene>
    <name evidence="16" type="primary">LOC114798679</name>
</gene>
<dbReference type="CDD" id="cd11461">
    <property type="entry name" value="bHLH-O_HES5"/>
    <property type="match status" value="1"/>
</dbReference>
<reference evidence="16" key="3">
    <citation type="submission" date="2025-09" db="UniProtKB">
        <authorList>
            <consortium name="Ensembl"/>
        </authorList>
    </citation>
    <scope>IDENTIFICATION</scope>
</reference>
<keyword evidence="4" id="KW-0221">Differentiation</keyword>
<comment type="subcellular location">
    <subcellularLocation>
        <location evidence="1">Nucleus</location>
    </subcellularLocation>
</comment>
<proteinExistence type="predicted"/>
<evidence type="ECO:0000256" key="6">
    <source>
        <dbReference type="ARBA" id="ARBA00023015"/>
    </source>
</evidence>
<dbReference type="GO" id="GO:0007399">
    <property type="term" value="P:nervous system development"/>
    <property type="evidence" value="ECO:0007669"/>
    <property type="project" value="UniProtKB-KW"/>
</dbReference>
<dbReference type="InterPro" id="IPR050370">
    <property type="entry name" value="HES_HEY"/>
</dbReference>
<keyword evidence="9" id="KW-0539">Nucleus</keyword>
<dbReference type="PROSITE" id="PS50888">
    <property type="entry name" value="BHLH"/>
    <property type="match status" value="1"/>
</dbReference>
<keyword evidence="7" id="KW-0238">DNA-binding</keyword>
<evidence type="ECO:0000256" key="10">
    <source>
        <dbReference type="ARBA" id="ARBA00023791"/>
    </source>
</evidence>
<comment type="function">
    <text evidence="11">Transcriptional repressor of genes that require a bHLH protein for their transcription. Plays an important role as neurogenesis negative regulator.</text>
</comment>
<comment type="subunit">
    <text evidence="10">Transcription repression requires formation of a complex with a corepressor protein of the Groucho/TLE family.</text>
</comment>
<dbReference type="FunFam" id="4.10.280.10:FF:000033">
    <property type="entry name" value="Transcription factor HES-5"/>
    <property type="match status" value="1"/>
</dbReference>